<organism evidence="13 14">
    <name type="scientific">Homarus americanus</name>
    <name type="common">American lobster</name>
    <dbReference type="NCBI Taxonomy" id="6706"/>
    <lineage>
        <taxon>Eukaryota</taxon>
        <taxon>Metazoa</taxon>
        <taxon>Ecdysozoa</taxon>
        <taxon>Arthropoda</taxon>
        <taxon>Crustacea</taxon>
        <taxon>Multicrustacea</taxon>
        <taxon>Malacostraca</taxon>
        <taxon>Eumalacostraca</taxon>
        <taxon>Eucarida</taxon>
        <taxon>Decapoda</taxon>
        <taxon>Pleocyemata</taxon>
        <taxon>Astacidea</taxon>
        <taxon>Nephropoidea</taxon>
        <taxon>Nephropidae</taxon>
        <taxon>Homarus</taxon>
    </lineage>
</organism>
<evidence type="ECO:0000256" key="3">
    <source>
        <dbReference type="ARBA" id="ARBA00009702"/>
    </source>
</evidence>
<evidence type="ECO:0000256" key="2">
    <source>
        <dbReference type="ARBA" id="ARBA00004186"/>
    </source>
</evidence>
<sequence length="639" mass="70863">MKSENYTHEDLRDKKYGELLKIGKTEKLIEALLKYQKDNVKTEDIEDTISEDAEAVIAALEDAASSDVLENTDSTNPQEVESTLEFLSDIQFPDSFFAEEDDPPQVEAAPAERGHYRKSNENAVRNAQHVTKRRRTATFDIGKKTENSTEEEVVSAPKRRRTSTFKVLTETDKNSPATDVSPAVSNQQTEENNEQLNQLVHKISNKRQTRKSVVAAVATPAVLSEDHHRPTTRKRTVSATSKPEAKSPLETATEEKHQTSNVQSMSRQKSLVKTATPSSTRRSQIGMKCPVTTHSNTKAKQGAKIVKPIFTVGRADPPNAKKEGSKHDGSNIPRFLSYARKLKVPNFAKIHERAFSRMEALDDYIDKKRKRTDTTGSSTKKPPVAQEKVFQPTVTSVKNLNFNFVSTRSPAFSKLKSIQKPEMPTHKSLASPPKSSKGSPKGVQVFGKTIKEAPKSINKPSKSSRTAKKSVTLRSTKTENESNTQQTPRVSLRNTAGERKSSTKLGSETASKVTSVRRFTSSVHCGALPQLKENVKPANQSLITPAPVKLLASQKSSPGAAQKRTDYDPKATINKPLGYVPYKGAMKPLPDRATLKNMALRNPNIKSSQQIREGQKKILKGVRFNKRFELQMANRGINL</sequence>
<feature type="compositionally biased region" description="Basic and acidic residues" evidence="12">
    <location>
        <begin position="243"/>
        <end position="258"/>
    </location>
</feature>
<keyword evidence="5" id="KW-0132">Cell division</keyword>
<dbReference type="Pfam" id="PF16006">
    <property type="entry name" value="NUSAP"/>
    <property type="match status" value="1"/>
</dbReference>
<evidence type="ECO:0000256" key="10">
    <source>
        <dbReference type="ARBA" id="ARBA00023242"/>
    </source>
</evidence>
<dbReference type="GO" id="GO:0072686">
    <property type="term" value="C:mitotic spindle"/>
    <property type="evidence" value="ECO:0007669"/>
    <property type="project" value="TreeGrafter"/>
</dbReference>
<reference evidence="13" key="1">
    <citation type="journal article" date="2021" name="Sci. Adv.">
        <title>The American lobster genome reveals insights on longevity, neural, and immune adaptations.</title>
        <authorList>
            <person name="Polinski J.M."/>
            <person name="Zimin A.V."/>
            <person name="Clark K.F."/>
            <person name="Kohn A.B."/>
            <person name="Sadowski N."/>
            <person name="Timp W."/>
            <person name="Ptitsyn A."/>
            <person name="Khanna P."/>
            <person name="Romanova D.Y."/>
            <person name="Williams P."/>
            <person name="Greenwood S.J."/>
            <person name="Moroz L.L."/>
            <person name="Walt D.R."/>
            <person name="Bodnar A.G."/>
        </authorList>
    </citation>
    <scope>NUCLEOTIDE SEQUENCE</scope>
    <source>
        <strain evidence="13">GMGI-L3</strain>
    </source>
</reference>
<dbReference type="PANTHER" id="PTHR15874:SF1">
    <property type="entry name" value="NUCLEOLAR AND SPINDLE-ASSOCIATED PROTEIN 1"/>
    <property type="match status" value="1"/>
</dbReference>
<comment type="similarity">
    <text evidence="3">Belongs to the NUSAP family.</text>
</comment>
<dbReference type="GO" id="GO:0003677">
    <property type="term" value="F:DNA binding"/>
    <property type="evidence" value="ECO:0007669"/>
    <property type="project" value="UniProtKB-KW"/>
</dbReference>
<feature type="compositionally biased region" description="Polar residues" evidence="12">
    <location>
        <begin position="503"/>
        <end position="512"/>
    </location>
</feature>
<evidence type="ECO:0000256" key="8">
    <source>
        <dbReference type="ARBA" id="ARBA00023125"/>
    </source>
</evidence>
<dbReference type="EMBL" id="JAHLQT010039068">
    <property type="protein sequence ID" value="KAG7156468.1"/>
    <property type="molecule type" value="Genomic_DNA"/>
</dbReference>
<keyword evidence="4" id="KW-0963">Cytoplasm</keyword>
<gene>
    <name evidence="13" type="primary">nusap1-b-L</name>
    <name evidence="13" type="ORF">Hamer_G020549</name>
</gene>
<name>A0A8J5JI26_HOMAM</name>
<dbReference type="InterPro" id="IPR026756">
    <property type="entry name" value="NuSAP"/>
</dbReference>
<feature type="compositionally biased region" description="Basic and acidic residues" evidence="12">
    <location>
        <begin position="110"/>
        <end position="120"/>
    </location>
</feature>
<evidence type="ECO:0000313" key="14">
    <source>
        <dbReference type="Proteomes" id="UP000747542"/>
    </source>
</evidence>
<evidence type="ECO:0000256" key="6">
    <source>
        <dbReference type="ARBA" id="ARBA00022701"/>
    </source>
</evidence>
<dbReference type="GO" id="GO:0040001">
    <property type="term" value="P:establishment of mitotic spindle localization"/>
    <property type="evidence" value="ECO:0007669"/>
    <property type="project" value="InterPro"/>
</dbReference>
<dbReference type="AlphaFoldDB" id="A0A8J5JI26"/>
<keyword evidence="6" id="KW-0493">Microtubule</keyword>
<keyword evidence="8" id="KW-0238">DNA-binding</keyword>
<dbReference type="GO" id="GO:0005874">
    <property type="term" value="C:microtubule"/>
    <property type="evidence" value="ECO:0007669"/>
    <property type="project" value="UniProtKB-KW"/>
</dbReference>
<feature type="compositionally biased region" description="Low complexity" evidence="12">
    <location>
        <begin position="431"/>
        <end position="442"/>
    </location>
</feature>
<accession>A0A8J5JI26</accession>
<protein>
    <submittedName>
        <fullName evidence="13">Nucleolar and spindle-associated protein 1-B-like</fullName>
    </submittedName>
</protein>
<evidence type="ECO:0000256" key="11">
    <source>
        <dbReference type="ARBA" id="ARBA00023306"/>
    </source>
</evidence>
<dbReference type="GO" id="GO:0005730">
    <property type="term" value="C:nucleolus"/>
    <property type="evidence" value="ECO:0007669"/>
    <property type="project" value="TreeGrafter"/>
</dbReference>
<comment type="caution">
    <text evidence="13">The sequence shown here is derived from an EMBL/GenBank/DDBJ whole genome shotgun (WGS) entry which is preliminary data.</text>
</comment>
<feature type="region of interest" description="Disordered" evidence="12">
    <location>
        <begin position="224"/>
        <end position="283"/>
    </location>
</feature>
<dbReference type="GO" id="GO:0007076">
    <property type="term" value="P:mitotic chromosome condensation"/>
    <property type="evidence" value="ECO:0007669"/>
    <property type="project" value="TreeGrafter"/>
</dbReference>
<dbReference type="GO" id="GO:0000281">
    <property type="term" value="P:mitotic cytokinesis"/>
    <property type="evidence" value="ECO:0007669"/>
    <property type="project" value="InterPro"/>
</dbReference>
<keyword evidence="9" id="KW-0206">Cytoskeleton</keyword>
<feature type="compositionally biased region" description="Polar residues" evidence="12">
    <location>
        <begin position="259"/>
        <end position="283"/>
    </location>
</feature>
<feature type="region of interest" description="Disordered" evidence="12">
    <location>
        <begin position="313"/>
        <end position="332"/>
    </location>
</feature>
<evidence type="ECO:0000256" key="9">
    <source>
        <dbReference type="ARBA" id="ARBA00023212"/>
    </source>
</evidence>
<evidence type="ECO:0000256" key="1">
    <source>
        <dbReference type="ARBA" id="ARBA00004123"/>
    </source>
</evidence>
<feature type="compositionally biased region" description="Basic and acidic residues" evidence="12">
    <location>
        <begin position="319"/>
        <end position="329"/>
    </location>
</feature>
<feature type="compositionally biased region" description="Polar residues" evidence="12">
    <location>
        <begin position="481"/>
        <end position="494"/>
    </location>
</feature>
<evidence type="ECO:0000256" key="5">
    <source>
        <dbReference type="ARBA" id="ARBA00022618"/>
    </source>
</evidence>
<dbReference type="GO" id="GO:0008017">
    <property type="term" value="F:microtubule binding"/>
    <property type="evidence" value="ECO:0007669"/>
    <property type="project" value="TreeGrafter"/>
</dbReference>
<feature type="region of interest" description="Disordered" evidence="12">
    <location>
        <begin position="96"/>
        <end position="193"/>
    </location>
</feature>
<evidence type="ECO:0000256" key="12">
    <source>
        <dbReference type="SAM" id="MobiDB-lite"/>
    </source>
</evidence>
<evidence type="ECO:0000313" key="13">
    <source>
        <dbReference type="EMBL" id="KAG7156468.1"/>
    </source>
</evidence>
<keyword evidence="11" id="KW-0131">Cell cycle</keyword>
<proteinExistence type="inferred from homology"/>
<evidence type="ECO:0000256" key="4">
    <source>
        <dbReference type="ARBA" id="ARBA00022490"/>
    </source>
</evidence>
<dbReference type="PANTHER" id="PTHR15874">
    <property type="entry name" value="NUCLEOLAR AND SPINDLE-ASSOCIATED PROTEIN 1"/>
    <property type="match status" value="1"/>
</dbReference>
<evidence type="ECO:0000256" key="7">
    <source>
        <dbReference type="ARBA" id="ARBA00022776"/>
    </source>
</evidence>
<feature type="region of interest" description="Disordered" evidence="12">
    <location>
        <begin position="415"/>
        <end position="512"/>
    </location>
</feature>
<keyword evidence="7" id="KW-0498">Mitosis</keyword>
<keyword evidence="10" id="KW-0539">Nucleus</keyword>
<keyword evidence="14" id="KW-1185">Reference proteome</keyword>
<comment type="subcellular location">
    <subcellularLocation>
        <location evidence="2">Cytoplasm</location>
        <location evidence="2">Cytoskeleton</location>
        <location evidence="2">Spindle</location>
    </subcellularLocation>
    <subcellularLocation>
        <location evidence="1">Nucleus</location>
    </subcellularLocation>
</comment>
<dbReference type="Proteomes" id="UP000747542">
    <property type="component" value="Unassembled WGS sequence"/>
</dbReference>